<dbReference type="AlphaFoldDB" id="A0A8S1NBS7"/>
<reference evidence="2" key="1">
    <citation type="submission" date="2021-01" db="EMBL/GenBank/DDBJ databases">
        <authorList>
            <consortium name="Genoscope - CEA"/>
            <person name="William W."/>
        </authorList>
    </citation>
    <scope>NUCLEOTIDE SEQUENCE</scope>
</reference>
<comment type="caution">
    <text evidence="2">The sequence shown here is derived from an EMBL/GenBank/DDBJ whole genome shotgun (WGS) entry which is preliminary data.</text>
</comment>
<evidence type="ECO:0000313" key="2">
    <source>
        <dbReference type="EMBL" id="CAD8084144.1"/>
    </source>
</evidence>
<dbReference type="OrthoDB" id="290328at2759"/>
<sequence>MNQQSKNKSLPLKKIIPKQSQPQDIEHCRQAIKQIIQNSDASSNSTFHKSAEQHHQQQQPKKHLHSTVQKYNENIGKMFTSTKYGVAYMQKKVMHNIDQL</sequence>
<dbReference type="Proteomes" id="UP000692954">
    <property type="component" value="Unassembled WGS sequence"/>
</dbReference>
<accession>A0A8S1NBS7</accession>
<name>A0A8S1NBS7_9CILI</name>
<feature type="region of interest" description="Disordered" evidence="1">
    <location>
        <begin position="36"/>
        <end position="66"/>
    </location>
</feature>
<feature type="compositionally biased region" description="Polar residues" evidence="1">
    <location>
        <begin position="36"/>
        <end position="47"/>
    </location>
</feature>
<proteinExistence type="predicted"/>
<gene>
    <name evidence="2" type="ORF">PSON_ATCC_30995.1.T0460100</name>
</gene>
<dbReference type="EMBL" id="CAJJDN010000046">
    <property type="protein sequence ID" value="CAD8084144.1"/>
    <property type="molecule type" value="Genomic_DNA"/>
</dbReference>
<evidence type="ECO:0000313" key="3">
    <source>
        <dbReference type="Proteomes" id="UP000692954"/>
    </source>
</evidence>
<keyword evidence="3" id="KW-1185">Reference proteome</keyword>
<feature type="region of interest" description="Disordered" evidence="1">
    <location>
        <begin position="1"/>
        <end position="24"/>
    </location>
</feature>
<organism evidence="2 3">
    <name type="scientific">Paramecium sonneborni</name>
    <dbReference type="NCBI Taxonomy" id="65129"/>
    <lineage>
        <taxon>Eukaryota</taxon>
        <taxon>Sar</taxon>
        <taxon>Alveolata</taxon>
        <taxon>Ciliophora</taxon>
        <taxon>Intramacronucleata</taxon>
        <taxon>Oligohymenophorea</taxon>
        <taxon>Peniculida</taxon>
        <taxon>Parameciidae</taxon>
        <taxon>Paramecium</taxon>
    </lineage>
</organism>
<evidence type="ECO:0000256" key="1">
    <source>
        <dbReference type="SAM" id="MobiDB-lite"/>
    </source>
</evidence>
<protein>
    <submittedName>
        <fullName evidence="2">Uncharacterized protein</fullName>
    </submittedName>
</protein>